<dbReference type="InterPro" id="IPR014719">
    <property type="entry name" value="Ribosomal_bL12_C/ClpS-like"/>
</dbReference>
<comment type="function">
    <text evidence="1">Involved in the modulation of the specificity of the ClpAP-mediated ATP-dependent protein degradation.</text>
</comment>
<dbReference type="Pfam" id="PF02617">
    <property type="entry name" value="ClpS"/>
    <property type="match status" value="1"/>
</dbReference>
<organism evidence="4 5">
    <name type="scientific">Onishia taeanensis</name>
    <dbReference type="NCBI Taxonomy" id="284577"/>
    <lineage>
        <taxon>Bacteria</taxon>
        <taxon>Pseudomonadati</taxon>
        <taxon>Pseudomonadota</taxon>
        <taxon>Gammaproteobacteria</taxon>
        <taxon>Oceanospirillales</taxon>
        <taxon>Halomonadaceae</taxon>
        <taxon>Onishia</taxon>
    </lineage>
</organism>
<dbReference type="SUPFAM" id="SSF54736">
    <property type="entry name" value="ClpS-like"/>
    <property type="match status" value="1"/>
</dbReference>
<dbReference type="Gene3D" id="3.30.1390.10">
    <property type="match status" value="1"/>
</dbReference>
<dbReference type="Proteomes" id="UP000198641">
    <property type="component" value="Unassembled WGS sequence"/>
</dbReference>
<dbReference type="RefSeq" id="WP_175491664.1">
    <property type="nucleotide sequence ID" value="NZ_FNCI01000008.1"/>
</dbReference>
<sequence>MFNIDDPYQRYVAATLKAGMTRPAGPHESGPQEEGDDDVTVQPAEPELAPPPMFKVVLHNDDFTPMEFVVEVLQTFFNMDSEKAVQVMLAVHTQGKATCGIFTRDIAETKSHQVNQYAKECQHPLLCDIDRAD</sequence>
<protein>
    <recommendedName>
        <fullName evidence="1">ATP-dependent Clp protease adapter protein ClpS</fullName>
    </recommendedName>
</protein>
<dbReference type="STRING" id="284577.SAMN05216571_10866"/>
<name>A0A1G7SZ84_9GAMM</name>
<gene>
    <name evidence="1" type="primary">clpS</name>
    <name evidence="4" type="ORF">SAMN05216571_10866</name>
</gene>
<dbReference type="EMBL" id="FNCI01000008">
    <property type="protein sequence ID" value="SDG28281.1"/>
    <property type="molecule type" value="Genomic_DNA"/>
</dbReference>
<comment type="similarity">
    <text evidence="1">Belongs to the ClpS family.</text>
</comment>
<dbReference type="PANTHER" id="PTHR33473:SF19">
    <property type="entry name" value="ATP-DEPENDENT CLP PROTEASE ADAPTER PROTEIN CLPS"/>
    <property type="match status" value="1"/>
</dbReference>
<dbReference type="GO" id="GO:0008233">
    <property type="term" value="F:peptidase activity"/>
    <property type="evidence" value="ECO:0007669"/>
    <property type="project" value="UniProtKB-KW"/>
</dbReference>
<evidence type="ECO:0000259" key="3">
    <source>
        <dbReference type="Pfam" id="PF02617"/>
    </source>
</evidence>
<dbReference type="PANTHER" id="PTHR33473">
    <property type="entry name" value="ATP-DEPENDENT CLP PROTEASE ADAPTER PROTEIN CLPS1, CHLOROPLASTIC"/>
    <property type="match status" value="1"/>
</dbReference>
<keyword evidence="5" id="KW-1185">Reference proteome</keyword>
<dbReference type="InterPro" id="IPR003769">
    <property type="entry name" value="ClpS_core"/>
</dbReference>
<dbReference type="InterPro" id="IPR022935">
    <property type="entry name" value="ClpS"/>
</dbReference>
<dbReference type="AlphaFoldDB" id="A0A1G7SZ84"/>
<evidence type="ECO:0000313" key="5">
    <source>
        <dbReference type="Proteomes" id="UP000198641"/>
    </source>
</evidence>
<proteinExistence type="inferred from homology"/>
<evidence type="ECO:0000256" key="1">
    <source>
        <dbReference type="HAMAP-Rule" id="MF_00302"/>
    </source>
</evidence>
<accession>A0A1G7SZ84</accession>
<dbReference type="HAMAP" id="MF_00302">
    <property type="entry name" value="ClpS"/>
    <property type="match status" value="1"/>
</dbReference>
<keyword evidence="4" id="KW-0378">Hydrolase</keyword>
<comment type="subunit">
    <text evidence="1">Binds to the N-terminal domain of the chaperone ClpA.</text>
</comment>
<dbReference type="FunFam" id="3.30.1390.10:FF:000002">
    <property type="entry name" value="ATP-dependent Clp protease adapter protein ClpS"/>
    <property type="match status" value="1"/>
</dbReference>
<dbReference type="NCBIfam" id="NF000672">
    <property type="entry name" value="PRK00033.1-5"/>
    <property type="match status" value="1"/>
</dbReference>
<feature type="region of interest" description="Disordered" evidence="2">
    <location>
        <begin position="19"/>
        <end position="50"/>
    </location>
</feature>
<feature type="domain" description="Adaptor protein ClpS core" evidence="3">
    <location>
        <begin position="50"/>
        <end position="127"/>
    </location>
</feature>
<dbReference type="GO" id="GO:0006508">
    <property type="term" value="P:proteolysis"/>
    <property type="evidence" value="ECO:0007669"/>
    <property type="project" value="UniProtKB-UniRule"/>
</dbReference>
<evidence type="ECO:0000256" key="2">
    <source>
        <dbReference type="SAM" id="MobiDB-lite"/>
    </source>
</evidence>
<reference evidence="4 5" key="1">
    <citation type="submission" date="2016-10" db="EMBL/GenBank/DDBJ databases">
        <authorList>
            <person name="de Groot N.N."/>
        </authorList>
    </citation>
    <scope>NUCLEOTIDE SEQUENCE [LARGE SCALE GENOMIC DNA]</scope>
    <source>
        <strain evidence="4 5">BH539</strain>
    </source>
</reference>
<keyword evidence="4" id="KW-0645">Protease</keyword>
<evidence type="ECO:0000313" key="4">
    <source>
        <dbReference type="EMBL" id="SDG28281.1"/>
    </source>
</evidence>
<dbReference type="GO" id="GO:0030163">
    <property type="term" value="P:protein catabolic process"/>
    <property type="evidence" value="ECO:0007669"/>
    <property type="project" value="InterPro"/>
</dbReference>